<evidence type="ECO:0000256" key="1">
    <source>
        <dbReference type="SAM" id="MobiDB-lite"/>
    </source>
</evidence>
<gene>
    <name evidence="2" type="ORF">BGZ65_012717</name>
</gene>
<dbReference type="AlphaFoldDB" id="A0A9P6M6E5"/>
<sequence>PSAEKLLNHSFFKQAKKKFYLVQALLQSIPPLEQRPPKKAQPRAALPQKGVSWDFDGDEDGEPVRRPRTVQFEHPERPISTATTESISSLGMAGTPVMESRSLEGYSEDGTPCQHVTPVPGHISDKPVKKSRFVVEESPSILSVSPSPSNYGTD</sequence>
<feature type="compositionally biased region" description="Polar residues" evidence="1">
    <location>
        <begin position="80"/>
        <end position="89"/>
    </location>
</feature>
<feature type="non-terminal residue" evidence="2">
    <location>
        <position position="154"/>
    </location>
</feature>
<dbReference type="Proteomes" id="UP000749646">
    <property type="component" value="Unassembled WGS sequence"/>
</dbReference>
<protein>
    <submittedName>
        <fullName evidence="2">Uncharacterized protein</fullName>
    </submittedName>
</protein>
<proteinExistence type="predicted"/>
<dbReference type="OrthoDB" id="248923at2759"/>
<keyword evidence="3" id="KW-1185">Reference proteome</keyword>
<feature type="region of interest" description="Disordered" evidence="1">
    <location>
        <begin position="30"/>
        <end position="131"/>
    </location>
</feature>
<feature type="non-terminal residue" evidence="2">
    <location>
        <position position="1"/>
    </location>
</feature>
<name>A0A9P6M6E5_9FUNG</name>
<organism evidence="2 3">
    <name type="scientific">Modicella reniformis</name>
    <dbReference type="NCBI Taxonomy" id="1440133"/>
    <lineage>
        <taxon>Eukaryota</taxon>
        <taxon>Fungi</taxon>
        <taxon>Fungi incertae sedis</taxon>
        <taxon>Mucoromycota</taxon>
        <taxon>Mortierellomycotina</taxon>
        <taxon>Mortierellomycetes</taxon>
        <taxon>Mortierellales</taxon>
        <taxon>Mortierellaceae</taxon>
        <taxon>Modicella</taxon>
    </lineage>
</organism>
<accession>A0A9P6M6E5</accession>
<reference evidence="2" key="1">
    <citation type="journal article" date="2020" name="Fungal Divers.">
        <title>Resolving the Mortierellaceae phylogeny through synthesis of multi-gene phylogenetics and phylogenomics.</title>
        <authorList>
            <person name="Vandepol N."/>
            <person name="Liber J."/>
            <person name="Desiro A."/>
            <person name="Na H."/>
            <person name="Kennedy M."/>
            <person name="Barry K."/>
            <person name="Grigoriev I.V."/>
            <person name="Miller A.N."/>
            <person name="O'Donnell K."/>
            <person name="Stajich J.E."/>
            <person name="Bonito G."/>
        </authorList>
    </citation>
    <scope>NUCLEOTIDE SEQUENCE</scope>
    <source>
        <strain evidence="2">MES-2147</strain>
    </source>
</reference>
<dbReference type="EMBL" id="JAAAHW010005491">
    <property type="protein sequence ID" value="KAF9968332.1"/>
    <property type="molecule type" value="Genomic_DNA"/>
</dbReference>
<evidence type="ECO:0000313" key="3">
    <source>
        <dbReference type="Proteomes" id="UP000749646"/>
    </source>
</evidence>
<comment type="caution">
    <text evidence="2">The sequence shown here is derived from an EMBL/GenBank/DDBJ whole genome shotgun (WGS) entry which is preliminary data.</text>
</comment>
<evidence type="ECO:0000313" key="2">
    <source>
        <dbReference type="EMBL" id="KAF9968332.1"/>
    </source>
</evidence>